<dbReference type="GO" id="GO:0047789">
    <property type="term" value="F:creatininase activity"/>
    <property type="evidence" value="ECO:0007669"/>
    <property type="project" value="UniProtKB-EC"/>
</dbReference>
<comment type="cofactor">
    <cofactor evidence="1">
        <name>Zn(2+)</name>
        <dbReference type="ChEBI" id="CHEBI:29105"/>
    </cofactor>
</comment>
<dbReference type="GO" id="GO:0046872">
    <property type="term" value="F:metal ion binding"/>
    <property type="evidence" value="ECO:0007669"/>
    <property type="project" value="UniProtKB-KW"/>
</dbReference>
<gene>
    <name evidence="6" type="ORF">GGR03_001110</name>
</gene>
<dbReference type="InterPro" id="IPR031034">
    <property type="entry name" value="Creatininase"/>
</dbReference>
<comment type="similarity">
    <text evidence="5">Belongs to the creatininase superfamily.</text>
</comment>
<evidence type="ECO:0000256" key="2">
    <source>
        <dbReference type="ARBA" id="ARBA00022723"/>
    </source>
</evidence>
<dbReference type="RefSeq" id="WP_183206559.1">
    <property type="nucleotide sequence ID" value="NZ_JAAAMM010000001.1"/>
</dbReference>
<dbReference type="GO" id="GO:0006602">
    <property type="term" value="P:creatinine catabolic process"/>
    <property type="evidence" value="ECO:0007669"/>
    <property type="project" value="InterPro"/>
</dbReference>
<reference evidence="6 7" key="1">
    <citation type="submission" date="2020-08" db="EMBL/GenBank/DDBJ databases">
        <title>Genomic Encyclopedia of Type Strains, Phase IV (KMG-IV): sequencing the most valuable type-strain genomes for metagenomic binning, comparative biology and taxonomic classification.</title>
        <authorList>
            <person name="Goeker M."/>
        </authorList>
    </citation>
    <scope>NUCLEOTIDE SEQUENCE [LARGE SCALE GENOMIC DNA]</scope>
    <source>
        <strain evidence="6 7">DSM 103570</strain>
    </source>
</reference>
<evidence type="ECO:0000256" key="1">
    <source>
        <dbReference type="ARBA" id="ARBA00001947"/>
    </source>
</evidence>
<dbReference type="InterPro" id="IPR003785">
    <property type="entry name" value="Creatininase/forma_Hydrolase"/>
</dbReference>
<keyword evidence="7" id="KW-1185">Reference proteome</keyword>
<dbReference type="NCBIfam" id="TIGR04448">
    <property type="entry name" value="creatininase"/>
    <property type="match status" value="1"/>
</dbReference>
<protein>
    <submittedName>
        <fullName evidence="6">Creatinine amidohydrolase</fullName>
        <ecNumber evidence="6">3.5.2.10</ecNumber>
    </submittedName>
</protein>
<comment type="caution">
    <text evidence="6">The sequence shown here is derived from an EMBL/GenBank/DDBJ whole genome shotgun (WGS) entry which is preliminary data.</text>
</comment>
<accession>A0A7W6HBF2</accession>
<dbReference type="PANTHER" id="PTHR35005">
    <property type="entry name" value="3-DEHYDRO-SCYLLO-INOSOSE HYDROLASE"/>
    <property type="match status" value="1"/>
</dbReference>
<sequence>MLEAEPGAVRLADMTWMEFARRVSEDDPIVFLPIGATEQHGPHLPLSTDVILPESIALRVAERLGGIVAPSLAYGYKSQPKTGGGNHFPGTLSLNAATLVALMRDIINELARHGVRRIVLFDGHMENQWFITEAADLALTDQRREGVTDLKIVKLGYWEFITPATEAILFPDGLISWALEHAAVMETSVMLHLRPDLVNETAIPDNPPAEFPLFDPYPFDLRPIPPDGVLSSAASASAEKGRAVVEQVVPDIAAALARHFECSPAGAEG</sequence>
<keyword evidence="4" id="KW-0862">Zinc</keyword>
<evidence type="ECO:0000256" key="3">
    <source>
        <dbReference type="ARBA" id="ARBA00022801"/>
    </source>
</evidence>
<proteinExistence type="inferred from homology"/>
<dbReference type="Gene3D" id="3.40.50.10310">
    <property type="entry name" value="Creatininase"/>
    <property type="match status" value="1"/>
</dbReference>
<dbReference type="EC" id="3.5.2.10" evidence="6"/>
<organism evidence="6 7">
    <name type="scientific">Aurantimonas endophytica</name>
    <dbReference type="NCBI Taxonomy" id="1522175"/>
    <lineage>
        <taxon>Bacteria</taxon>
        <taxon>Pseudomonadati</taxon>
        <taxon>Pseudomonadota</taxon>
        <taxon>Alphaproteobacteria</taxon>
        <taxon>Hyphomicrobiales</taxon>
        <taxon>Aurantimonadaceae</taxon>
        <taxon>Aurantimonas</taxon>
    </lineage>
</organism>
<evidence type="ECO:0000256" key="4">
    <source>
        <dbReference type="ARBA" id="ARBA00022833"/>
    </source>
</evidence>
<name>A0A7W6HBF2_9HYPH</name>
<dbReference type="GO" id="GO:0016811">
    <property type="term" value="F:hydrolase activity, acting on carbon-nitrogen (but not peptide) bonds, in linear amides"/>
    <property type="evidence" value="ECO:0007669"/>
    <property type="project" value="TreeGrafter"/>
</dbReference>
<dbReference type="GO" id="GO:0009231">
    <property type="term" value="P:riboflavin biosynthetic process"/>
    <property type="evidence" value="ECO:0007669"/>
    <property type="project" value="TreeGrafter"/>
</dbReference>
<evidence type="ECO:0000256" key="5">
    <source>
        <dbReference type="ARBA" id="ARBA00024029"/>
    </source>
</evidence>
<dbReference type="SUPFAM" id="SSF102215">
    <property type="entry name" value="Creatininase"/>
    <property type="match status" value="1"/>
</dbReference>
<dbReference type="InterPro" id="IPR024087">
    <property type="entry name" value="Creatininase-like_sf"/>
</dbReference>
<dbReference type="AlphaFoldDB" id="A0A7W6HBF2"/>
<dbReference type="PANTHER" id="PTHR35005:SF1">
    <property type="entry name" value="2-AMINO-5-FORMYLAMINO-6-RIBOSYLAMINOPYRIMIDIN-4(3H)-ONE 5'-MONOPHOSPHATE DEFORMYLASE"/>
    <property type="match status" value="1"/>
</dbReference>
<keyword evidence="2" id="KW-0479">Metal-binding</keyword>
<keyword evidence="3 6" id="KW-0378">Hydrolase</keyword>
<dbReference type="Proteomes" id="UP000588647">
    <property type="component" value="Unassembled WGS sequence"/>
</dbReference>
<dbReference type="Pfam" id="PF02633">
    <property type="entry name" value="Creatininase"/>
    <property type="match status" value="1"/>
</dbReference>
<dbReference type="GO" id="GO:0006601">
    <property type="term" value="P:creatine biosynthetic process"/>
    <property type="evidence" value="ECO:0007669"/>
    <property type="project" value="InterPro"/>
</dbReference>
<dbReference type="EMBL" id="JACIEM010000001">
    <property type="protein sequence ID" value="MBB4002063.1"/>
    <property type="molecule type" value="Genomic_DNA"/>
</dbReference>
<evidence type="ECO:0000313" key="7">
    <source>
        <dbReference type="Proteomes" id="UP000588647"/>
    </source>
</evidence>
<evidence type="ECO:0000313" key="6">
    <source>
        <dbReference type="EMBL" id="MBB4002063.1"/>
    </source>
</evidence>